<dbReference type="PROSITE" id="PS51419">
    <property type="entry name" value="RAB"/>
    <property type="match status" value="1"/>
</dbReference>
<accession>S6C7B3</accession>
<dbReference type="GO" id="GO:0005525">
    <property type="term" value="F:GTP binding"/>
    <property type="evidence" value="ECO:0007669"/>
    <property type="project" value="UniProtKB-KW"/>
</dbReference>
<evidence type="ECO:0000256" key="2">
    <source>
        <dbReference type="ARBA" id="ARBA00023134"/>
    </source>
</evidence>
<evidence type="ECO:0000256" key="1">
    <source>
        <dbReference type="ARBA" id="ARBA00022741"/>
    </source>
</evidence>
<gene>
    <name evidence="3" type="primary">BBOV_II005720</name>
</gene>
<dbReference type="Gene3D" id="3.40.50.300">
    <property type="entry name" value="P-loop containing nucleotide triphosphate hydrolases"/>
    <property type="match status" value="1"/>
</dbReference>
<dbReference type="InterPro" id="IPR027417">
    <property type="entry name" value="P-loop_NTPase"/>
</dbReference>
<dbReference type="Pfam" id="PF00071">
    <property type="entry name" value="Ras"/>
    <property type="match status" value="1"/>
</dbReference>
<name>S6C7B3_BABBO</name>
<organism evidence="3">
    <name type="scientific">Babesia bovis</name>
    <dbReference type="NCBI Taxonomy" id="5865"/>
    <lineage>
        <taxon>Eukaryota</taxon>
        <taxon>Sar</taxon>
        <taxon>Alveolata</taxon>
        <taxon>Apicomplexa</taxon>
        <taxon>Aconoidasida</taxon>
        <taxon>Piroplasmida</taxon>
        <taxon>Babesiidae</taxon>
        <taxon>Babesia</taxon>
    </lineage>
</organism>
<sequence length="239" mass="27252">MIEEKIDATGIPLFRVTFLGAHGVGKTCLINAIMNNVLPRLYQPTLLPELYYFLLRLSYDHPISGNEFEDINAFCFELEDTCADDDVRGLIDMTKARWTFESGMDDYTPFGIFKEPLLPMSKGERFRPVSQNRMAFLVVFDASNEDSYKYAISLAEYIIQNYSYVGATQPVVCLVGNKCDLVQDDIPLWQDAEGFSQKYTVPIYRVSAQFNRNVAKMVRDLAMILYGTLGLWEIVTHST</sequence>
<reference evidence="3" key="1">
    <citation type="journal article" date="2014" name="BMC Genomics">
        <title>The Babesia bovis gene and promoter model: an update from full-length EST analysis.</title>
        <authorList>
            <person name="Yamagishi J."/>
            <person name="Wakaguri H."/>
            <person name="Yokoyama N."/>
            <person name="Yamashita R."/>
            <person name="Suzuki Y."/>
            <person name="Xuan X."/>
            <person name="Igarashi I."/>
        </authorList>
    </citation>
    <scope>NUCLEOTIDE SEQUENCE</scope>
    <source>
        <strain evidence="3">Texas</strain>
    </source>
</reference>
<dbReference type="SMART" id="SM00175">
    <property type="entry name" value="RAB"/>
    <property type="match status" value="1"/>
</dbReference>
<dbReference type="AlphaFoldDB" id="S6C7B3"/>
<dbReference type="PRINTS" id="PR00449">
    <property type="entry name" value="RASTRNSFRMNG"/>
</dbReference>
<keyword evidence="1" id="KW-0547">Nucleotide-binding</keyword>
<dbReference type="InterPro" id="IPR001806">
    <property type="entry name" value="Small_GTPase"/>
</dbReference>
<keyword evidence="2" id="KW-0342">GTP-binding</keyword>
<dbReference type="InterPro" id="IPR050227">
    <property type="entry name" value="Rab"/>
</dbReference>
<protein>
    <submittedName>
        <fullName evidence="3">Uncharacterized protein</fullName>
    </submittedName>
</protein>
<dbReference type="SUPFAM" id="SSF52540">
    <property type="entry name" value="P-loop containing nucleoside triphosphate hydrolases"/>
    <property type="match status" value="1"/>
</dbReference>
<dbReference type="VEuPathDB" id="PiroplasmaDB:BBOV_II005720"/>
<dbReference type="EMBL" id="AK440426">
    <property type="protein sequence ID" value="BAN64220.1"/>
    <property type="molecule type" value="mRNA"/>
</dbReference>
<dbReference type="GO" id="GO:0003924">
    <property type="term" value="F:GTPase activity"/>
    <property type="evidence" value="ECO:0007669"/>
    <property type="project" value="InterPro"/>
</dbReference>
<dbReference type="PANTHER" id="PTHR47977">
    <property type="entry name" value="RAS-RELATED PROTEIN RAB"/>
    <property type="match status" value="1"/>
</dbReference>
<proteinExistence type="evidence at transcript level"/>
<evidence type="ECO:0000313" key="3">
    <source>
        <dbReference type="EMBL" id="BAN64220.1"/>
    </source>
</evidence>